<dbReference type="OrthoDB" id="5232052at2759"/>
<evidence type="ECO:0000256" key="1">
    <source>
        <dbReference type="SAM" id="MobiDB-lite"/>
    </source>
</evidence>
<gene>
    <name evidence="2" type="ORF">BD289DRAFT_427282</name>
</gene>
<dbReference type="InParanoid" id="A0A2T3AFD1"/>
<dbReference type="STRING" id="2025994.A0A2T3AFD1"/>
<evidence type="ECO:0000313" key="2">
    <source>
        <dbReference type="EMBL" id="PSR94509.1"/>
    </source>
</evidence>
<accession>A0A2T3AFD1</accession>
<sequence length="472" mass="52776">MELATREHSLASGEDDLSATFEYIHNVPHVVLPWRRLPDAAPSKLETLPLQLFMRIMMYCGYKDQIALKRSSYKLHCLVDLEAIPWQVKTEAILYEERYNPKNFPRKEQKSQNSDGAGDDGDDGDAALEEGASASTKTANKKRTSGKKISNTSKQTSTGRIKLAAGKSKAHSDTYGKWGCYCCYKILPAYYFEGQLLEDKEGRASKAHKAKSANPDESDKKVDMRVEYVQILGSISGGELPEWLSKNPDTEQPTNIEHYVRQKMDQGVSTYDLRNYYKDLNREKHLVAPLRGVNTIFTPSLLEHPQIDLSTLEHQHDELSANAISDMKFSSAALSQCRRPLYSLPASGASRSSTQSGTYAYELSIPHGSLRDQPAEKPTLAKACRVSNICLPAREDGDVLSTLQDTRPQVGEVLSLRRVCIPCGTKFAVYRRDCNRKIISKTQEAWWVCDCLQVRLAGMSTGCGTCGRKVIY</sequence>
<dbReference type="EMBL" id="KZ678397">
    <property type="protein sequence ID" value="PSR94509.1"/>
    <property type="molecule type" value="Genomic_DNA"/>
</dbReference>
<proteinExistence type="predicted"/>
<feature type="compositionally biased region" description="Polar residues" evidence="1">
    <location>
        <begin position="147"/>
        <end position="159"/>
    </location>
</feature>
<feature type="compositionally biased region" description="Acidic residues" evidence="1">
    <location>
        <begin position="117"/>
        <end position="128"/>
    </location>
</feature>
<dbReference type="AlphaFoldDB" id="A0A2T3AFD1"/>
<reference evidence="2 3" key="1">
    <citation type="journal article" date="2018" name="Mycol. Prog.">
        <title>Coniella lustricola, a new species from submerged detritus.</title>
        <authorList>
            <person name="Raudabaugh D.B."/>
            <person name="Iturriaga T."/>
            <person name="Carver A."/>
            <person name="Mondo S."/>
            <person name="Pangilinan J."/>
            <person name="Lipzen A."/>
            <person name="He G."/>
            <person name="Amirebrahimi M."/>
            <person name="Grigoriev I.V."/>
            <person name="Miller A.N."/>
        </authorList>
    </citation>
    <scope>NUCLEOTIDE SEQUENCE [LARGE SCALE GENOMIC DNA]</scope>
    <source>
        <strain evidence="2 3">B22-T-1</strain>
    </source>
</reference>
<dbReference type="Proteomes" id="UP000241462">
    <property type="component" value="Unassembled WGS sequence"/>
</dbReference>
<feature type="region of interest" description="Disordered" evidence="1">
    <location>
        <begin position="104"/>
        <end position="166"/>
    </location>
</feature>
<evidence type="ECO:0008006" key="4">
    <source>
        <dbReference type="Google" id="ProtNLM"/>
    </source>
</evidence>
<evidence type="ECO:0000313" key="3">
    <source>
        <dbReference type="Proteomes" id="UP000241462"/>
    </source>
</evidence>
<name>A0A2T3AFD1_9PEZI</name>
<keyword evidence="3" id="KW-1185">Reference proteome</keyword>
<organism evidence="2 3">
    <name type="scientific">Coniella lustricola</name>
    <dbReference type="NCBI Taxonomy" id="2025994"/>
    <lineage>
        <taxon>Eukaryota</taxon>
        <taxon>Fungi</taxon>
        <taxon>Dikarya</taxon>
        <taxon>Ascomycota</taxon>
        <taxon>Pezizomycotina</taxon>
        <taxon>Sordariomycetes</taxon>
        <taxon>Sordariomycetidae</taxon>
        <taxon>Diaporthales</taxon>
        <taxon>Schizoparmaceae</taxon>
        <taxon>Coniella</taxon>
    </lineage>
</organism>
<protein>
    <recommendedName>
        <fullName evidence="4">F-box domain-containing protein</fullName>
    </recommendedName>
</protein>